<evidence type="ECO:0000313" key="2">
    <source>
        <dbReference type="EMBL" id="AEP35366.1"/>
    </source>
</evidence>
<evidence type="ECO:0000256" key="1">
    <source>
        <dbReference type="SAM" id="Coils"/>
    </source>
</evidence>
<accession>G4NPC0</accession>
<protein>
    <submittedName>
        <fullName evidence="2">Uncharacterized protein</fullName>
    </submittedName>
</protein>
<dbReference type="Proteomes" id="UP000009287">
    <property type="component" value="Chromosome"/>
</dbReference>
<organism evidence="2 3">
    <name type="scientific">Chlamydia trachomatis serovar A (strain A2497)</name>
    <dbReference type="NCBI Taxonomy" id="580047"/>
    <lineage>
        <taxon>Bacteria</taxon>
        <taxon>Pseudomonadati</taxon>
        <taxon>Chlamydiota</taxon>
        <taxon>Chlamydiia</taxon>
        <taxon>Chlamydiales</taxon>
        <taxon>Chlamydiaceae</taxon>
        <taxon>Chlamydia/Chlamydophila group</taxon>
        <taxon>Chlamydia</taxon>
    </lineage>
</organism>
<feature type="coiled-coil region" evidence="1">
    <location>
        <begin position="74"/>
        <end position="161"/>
    </location>
</feature>
<keyword evidence="1" id="KW-0175">Coiled coil</keyword>
<dbReference type="PATRIC" id="fig|580047.4.peg.558"/>
<gene>
    <name evidence="2" type="ordered locus">CTO_0551</name>
</gene>
<reference evidence="2 3" key="1">
    <citation type="journal article" date="2011" name="J. Exp. Med.">
        <title>A live-attenuated chlamydial vaccine protects against trachoma in nonhuman primates.</title>
        <authorList>
            <person name="Kari L."/>
            <person name="Whitmire W.M."/>
            <person name="Olivares-Zavaleta N."/>
            <person name="Goheen M.M."/>
            <person name="Taylor L.D."/>
            <person name="Carlson J.H."/>
            <person name="Sturdevant G.L."/>
            <person name="Lu C."/>
            <person name="Bakios L.E."/>
            <person name="Randall L.B."/>
            <person name="Parnell M.J."/>
            <person name="Zhong G."/>
            <person name="Caldwell H.D."/>
        </authorList>
    </citation>
    <scope>NUCLEOTIDE SEQUENCE [LARGE SCALE GENOMIC DNA]</scope>
    <source>
        <strain evidence="2 3">A2497</strain>
    </source>
</reference>
<dbReference type="EMBL" id="CP002401">
    <property type="protein sequence ID" value="AEP35366.1"/>
    <property type="molecule type" value="Genomic_DNA"/>
</dbReference>
<evidence type="ECO:0000313" key="3">
    <source>
        <dbReference type="Proteomes" id="UP000009287"/>
    </source>
</evidence>
<dbReference type="KEGG" id="cra:CTO_0551"/>
<sequence length="185" mass="22196">MMWLWSLVKLRLLSLLRFRKVRAFTSPDQYEEYSRSILQLFCLWKDSDIVEWENTFQMLFGACSKMSEDLLRNKKQMQIQSASKEQSLAEWEQQVCELKSQLASQENANQQEISKLQAENHWLQNRLAEKLQQARHQNDVIDELKRDLVESVQQMEVSEGRRLCYEHKIRVLEEQIDRFLAKEEV</sequence>
<dbReference type="AlphaFoldDB" id="G4NPC0"/>
<name>G4NPC0_CHLT4</name>
<proteinExistence type="predicted"/>